<dbReference type="GO" id="GO:0004733">
    <property type="term" value="F:pyridoxamine phosphate oxidase activity"/>
    <property type="evidence" value="ECO:0007669"/>
    <property type="project" value="UniProtKB-EC"/>
</dbReference>
<keyword evidence="3" id="KW-0285">Flavoprotein</keyword>
<keyword evidence="5 8" id="KW-0560">Oxidoreductase</keyword>
<protein>
    <submittedName>
        <fullName evidence="8">Pyridoxal 5'-phosphate synthase</fullName>
        <ecNumber evidence="8">1.4.3.5</ecNumber>
    </submittedName>
</protein>
<keyword evidence="9" id="KW-1185">Reference proteome</keyword>
<proteinExistence type="inferred from homology"/>
<comment type="similarity">
    <text evidence="2">Belongs to the pyridoxamine 5'-phosphate oxidase family.</text>
</comment>
<dbReference type="PANTHER" id="PTHR10851">
    <property type="entry name" value="PYRIDOXINE-5-PHOSPHATE OXIDASE"/>
    <property type="match status" value="1"/>
</dbReference>
<evidence type="ECO:0000256" key="3">
    <source>
        <dbReference type="ARBA" id="ARBA00022630"/>
    </source>
</evidence>
<gene>
    <name evidence="8" type="ORF">OGH68_15620</name>
</gene>
<evidence type="ECO:0000256" key="5">
    <source>
        <dbReference type="ARBA" id="ARBA00023002"/>
    </source>
</evidence>
<organism evidence="8 9">
    <name type="scientific">Streptomyces peucetius</name>
    <dbReference type="NCBI Taxonomy" id="1950"/>
    <lineage>
        <taxon>Bacteria</taxon>
        <taxon>Bacillati</taxon>
        <taxon>Actinomycetota</taxon>
        <taxon>Actinomycetes</taxon>
        <taxon>Kitasatosporales</taxon>
        <taxon>Streptomycetaceae</taxon>
        <taxon>Streptomyces</taxon>
    </lineage>
</organism>
<dbReference type="EC" id="1.4.3.5" evidence="8"/>
<evidence type="ECO:0000259" key="7">
    <source>
        <dbReference type="Pfam" id="PF10590"/>
    </source>
</evidence>
<dbReference type="InterPro" id="IPR012349">
    <property type="entry name" value="Split_barrel_FMN-bd"/>
</dbReference>
<dbReference type="InterPro" id="IPR011576">
    <property type="entry name" value="Pyridox_Oxase_N"/>
</dbReference>
<dbReference type="Pfam" id="PF10590">
    <property type="entry name" value="PNP_phzG_C"/>
    <property type="match status" value="1"/>
</dbReference>
<sequence>MDHEERDPQTAFRALLHAQRVWVVPLPAFDPAGAPGEPLPLFHRWFAEAVAAGQTEPHTMTLATVDEQGCPDARIVMLHDADARGWHFATHATSAKGRQLAARPEASLVFYWAAQGRQIRVRGRVTAAPEEESRADLAVRSTGALAAALTGRQSEVLSSVDTLARASQAAWERAQSEPDAPVPTWTRYVLDPREAEFFQGDERRRHVRLRYRRAAGGTWERELLWP</sequence>
<dbReference type="EMBL" id="CP107567">
    <property type="protein sequence ID" value="UYQ62769.1"/>
    <property type="molecule type" value="Genomic_DNA"/>
</dbReference>
<dbReference type="SUPFAM" id="SSF50475">
    <property type="entry name" value="FMN-binding split barrel"/>
    <property type="match status" value="1"/>
</dbReference>
<feature type="domain" description="Pyridoxine 5'-phosphate oxidase dimerisation C-terminal" evidence="7">
    <location>
        <begin position="185"/>
        <end position="226"/>
    </location>
</feature>
<accession>A0ABY6I7Q3</accession>
<evidence type="ECO:0000256" key="4">
    <source>
        <dbReference type="ARBA" id="ARBA00022643"/>
    </source>
</evidence>
<evidence type="ECO:0000313" key="9">
    <source>
        <dbReference type="Proteomes" id="UP001163878"/>
    </source>
</evidence>
<dbReference type="InterPro" id="IPR000659">
    <property type="entry name" value="Pyridox_Oxase"/>
</dbReference>
<dbReference type="PIRSF" id="PIRSF000190">
    <property type="entry name" value="Pyd_amn-ph_oxd"/>
    <property type="match status" value="1"/>
</dbReference>
<dbReference type="NCBIfam" id="NF004231">
    <property type="entry name" value="PRK05679.1"/>
    <property type="match status" value="1"/>
</dbReference>
<evidence type="ECO:0000256" key="1">
    <source>
        <dbReference type="ARBA" id="ARBA00001917"/>
    </source>
</evidence>
<feature type="domain" description="Pyridoxamine 5'-phosphate oxidase N-terminal" evidence="6">
    <location>
        <begin position="48"/>
        <end position="165"/>
    </location>
</feature>
<dbReference type="RefSeq" id="WP_264244570.1">
    <property type="nucleotide sequence ID" value="NZ_CP107567.1"/>
</dbReference>
<dbReference type="Proteomes" id="UP001163878">
    <property type="component" value="Chromosome"/>
</dbReference>
<evidence type="ECO:0000256" key="2">
    <source>
        <dbReference type="ARBA" id="ARBA00007301"/>
    </source>
</evidence>
<dbReference type="Gene3D" id="2.30.110.10">
    <property type="entry name" value="Electron Transport, Fmn-binding Protein, Chain A"/>
    <property type="match status" value="1"/>
</dbReference>
<dbReference type="PANTHER" id="PTHR10851:SF0">
    <property type="entry name" value="PYRIDOXINE-5'-PHOSPHATE OXIDASE"/>
    <property type="match status" value="1"/>
</dbReference>
<reference evidence="8" key="1">
    <citation type="submission" date="2022-10" db="EMBL/GenBank/DDBJ databases">
        <title>Cytochrome P450 Catalyzes Benzene Ring Formation in the Biosynthesis of Trialkyl-Substituted Aromatic Polyketides.</title>
        <authorList>
            <person name="Zhao E."/>
            <person name="Ge H."/>
        </authorList>
    </citation>
    <scope>NUCLEOTIDE SEQUENCE</scope>
    <source>
        <strain evidence="8">NA0869</strain>
    </source>
</reference>
<dbReference type="InterPro" id="IPR019576">
    <property type="entry name" value="Pyridoxamine_oxidase_dimer_C"/>
</dbReference>
<name>A0ABY6I7Q3_STRPE</name>
<evidence type="ECO:0000259" key="6">
    <source>
        <dbReference type="Pfam" id="PF01243"/>
    </source>
</evidence>
<comment type="cofactor">
    <cofactor evidence="1">
        <name>FMN</name>
        <dbReference type="ChEBI" id="CHEBI:58210"/>
    </cofactor>
</comment>
<keyword evidence="4" id="KW-0288">FMN</keyword>
<evidence type="ECO:0000313" key="8">
    <source>
        <dbReference type="EMBL" id="UYQ62769.1"/>
    </source>
</evidence>
<dbReference type="Pfam" id="PF01243">
    <property type="entry name" value="PNPOx_N"/>
    <property type="match status" value="1"/>
</dbReference>